<proteinExistence type="predicted"/>
<evidence type="ECO:0000256" key="2">
    <source>
        <dbReference type="ARBA" id="ARBA00023043"/>
    </source>
</evidence>
<dbReference type="PRINTS" id="PR01415">
    <property type="entry name" value="ANKYRIN"/>
</dbReference>
<dbReference type="EMBL" id="CAJOBS010003378">
    <property type="protein sequence ID" value="CAF4854518.1"/>
    <property type="molecule type" value="Genomic_DNA"/>
</dbReference>
<feature type="repeat" description="ANK" evidence="3">
    <location>
        <begin position="1073"/>
        <end position="1105"/>
    </location>
</feature>
<dbReference type="PROSITE" id="PS50297">
    <property type="entry name" value="ANK_REP_REGION"/>
    <property type="match status" value="5"/>
</dbReference>
<keyword evidence="2 3" id="KW-0040">ANK repeat</keyword>
<gene>
    <name evidence="4" type="ORF">TOA249_LOCUS27168</name>
</gene>
<protein>
    <recommendedName>
        <fullName evidence="6">Ankyrin repeat protein</fullName>
    </recommendedName>
</protein>
<dbReference type="Proteomes" id="UP000663838">
    <property type="component" value="Unassembled WGS sequence"/>
</dbReference>
<comment type="caution">
    <text evidence="4">The sequence shown here is derived from an EMBL/GenBank/DDBJ whole genome shotgun (WGS) entry which is preliminary data.</text>
</comment>
<organism evidence="4 5">
    <name type="scientific">Rotaria socialis</name>
    <dbReference type="NCBI Taxonomy" id="392032"/>
    <lineage>
        <taxon>Eukaryota</taxon>
        <taxon>Metazoa</taxon>
        <taxon>Spiralia</taxon>
        <taxon>Gnathifera</taxon>
        <taxon>Rotifera</taxon>
        <taxon>Eurotatoria</taxon>
        <taxon>Bdelloidea</taxon>
        <taxon>Philodinida</taxon>
        <taxon>Philodinidae</taxon>
        <taxon>Rotaria</taxon>
    </lineage>
</organism>
<dbReference type="PROSITE" id="PS50088">
    <property type="entry name" value="ANK_REPEAT"/>
    <property type="match status" value="5"/>
</dbReference>
<dbReference type="PANTHER" id="PTHR24198:SF165">
    <property type="entry name" value="ANKYRIN REPEAT-CONTAINING PROTEIN-RELATED"/>
    <property type="match status" value="1"/>
</dbReference>
<feature type="repeat" description="ANK" evidence="3">
    <location>
        <begin position="1007"/>
        <end position="1039"/>
    </location>
</feature>
<dbReference type="PANTHER" id="PTHR24198">
    <property type="entry name" value="ANKYRIN REPEAT AND PROTEIN KINASE DOMAIN-CONTAINING PROTEIN"/>
    <property type="match status" value="1"/>
</dbReference>
<dbReference type="Gene3D" id="1.25.40.20">
    <property type="entry name" value="Ankyrin repeat-containing domain"/>
    <property type="match status" value="4"/>
</dbReference>
<sequence length="1116" mass="128404">MLSRENDEFMEENIYEENQQFLLHSYISKEEFVKEYKRIFYDRTKAKKILYIQILTDLERSISEGNIDNLKKLSNFIHYITIVEGKTKLKAFYENKDNPLKDTNLVILACKHHKGDILKYVLTIDSNVLTNLSIKVGKTSLLPEDVDETGHNAFYYSIRSGSVELLDILIDKWPKNYFEFKKEELEIILSTAYEELKLKNVLLSEEMEIAVESKLIDLRFYYKRTNQVKTAEEELNGIKERIELVVEKIIKLNSNLYKEETFLFIASFIAQNLFVLKQLLKSTYDKLPWEEMEFCLVCFISSRIKQQEMNLFYQATLNQNKMLKHLESFAKKLEEEKVNIMGMNKYDLLVLPKNLTRTEIVLDIIDRCPEFEELYNDYQQVMDMYSLNKLGNYIELASSADSKEREGQLVITRVLQIMGEYFKNSIESPKLSGPTSEYLLLSLPKQTRKILTGLRDSLSHAKSLSTRTDIEQNADANFYPDIQKNIKKIGIIINDLLCNNKIKTIRIYLNKIVDGKSLEEVREAFRVLNNLKLMENIFRTFNQTEQGILEKLMEELNNSVKEKTDIEEWFVSQIHDIINFGKFKSTTIEVDYFLGLFTLYGLNLHITNYNLDINNIDIIKLMAKCALESIAPKFENQSLKEIISLLEKLHNCLSLRMQPDDLNEIENLIYKIGFEIEFRIDDIKYITKLKEKLNKKRSLNLDPSLKKAYRRPNGNYNNQLELKISELKSILSKYDISEQLIQEFPNYKINEKLQAVVEILVLDILSILGDSKDCLANNQLFIDDFTPILLGKCLRNHLAHDNAIVYLMLSDPSKAVILNAIKLTEEKCLKNRKKIGRPGRVDPLRLKERFDLSLATVVNREDMFNTLENGNLDDLKCCLKKGADLNARSVNLWTSLHYAVKGPSLEIVKFILGHNLSVKVKEINGQNPLHVASAFGRNNIGKTPLIVAALRGHKETVFVLLKNNADAAIKDRPGYSPLHYAVQKNYKEVVEILLEKEENVDNNVALGDFTSLHIAIECGHKELIYFLLQKGADVTATANNGRTPLHAAALNGDLEAVNALISKGANINARLKDGCTPLHYAVKNGHFEVVDFLLTHGVNVNVTDKAYNNTPLHYAA</sequence>
<evidence type="ECO:0000256" key="3">
    <source>
        <dbReference type="PROSITE-ProRule" id="PRU00023"/>
    </source>
</evidence>
<dbReference type="SMART" id="SM00248">
    <property type="entry name" value="ANK"/>
    <property type="match status" value="8"/>
</dbReference>
<evidence type="ECO:0000256" key="1">
    <source>
        <dbReference type="ARBA" id="ARBA00022737"/>
    </source>
</evidence>
<keyword evidence="1" id="KW-0677">Repeat</keyword>
<accession>A0A821S655</accession>
<dbReference type="AlphaFoldDB" id="A0A821S655"/>
<dbReference type="InterPro" id="IPR002110">
    <property type="entry name" value="Ankyrin_rpt"/>
</dbReference>
<feature type="repeat" description="ANK" evidence="3">
    <location>
        <begin position="940"/>
        <end position="972"/>
    </location>
</feature>
<feature type="non-terminal residue" evidence="4">
    <location>
        <position position="1"/>
    </location>
</feature>
<dbReference type="SUPFAM" id="SSF48403">
    <property type="entry name" value="Ankyrin repeat"/>
    <property type="match status" value="1"/>
</dbReference>
<reference evidence="4" key="1">
    <citation type="submission" date="2021-02" db="EMBL/GenBank/DDBJ databases">
        <authorList>
            <person name="Nowell W R."/>
        </authorList>
    </citation>
    <scope>NUCLEOTIDE SEQUENCE</scope>
</reference>
<dbReference type="Pfam" id="PF12796">
    <property type="entry name" value="Ank_2"/>
    <property type="match status" value="3"/>
</dbReference>
<dbReference type="InterPro" id="IPR036770">
    <property type="entry name" value="Ankyrin_rpt-contain_sf"/>
</dbReference>
<evidence type="ECO:0008006" key="6">
    <source>
        <dbReference type="Google" id="ProtNLM"/>
    </source>
</evidence>
<feature type="repeat" description="ANK" evidence="3">
    <location>
        <begin position="973"/>
        <end position="1005"/>
    </location>
</feature>
<name>A0A821S655_9BILA</name>
<dbReference type="Pfam" id="PF13857">
    <property type="entry name" value="Ank_5"/>
    <property type="match status" value="1"/>
</dbReference>
<feature type="repeat" description="ANK" evidence="3">
    <location>
        <begin position="1040"/>
        <end position="1072"/>
    </location>
</feature>
<evidence type="ECO:0000313" key="5">
    <source>
        <dbReference type="Proteomes" id="UP000663838"/>
    </source>
</evidence>
<evidence type="ECO:0000313" key="4">
    <source>
        <dbReference type="EMBL" id="CAF4854518.1"/>
    </source>
</evidence>